<protein>
    <submittedName>
        <fullName evidence="2">Pectinesterase inhibitor-like</fullName>
    </submittedName>
</protein>
<proteinExistence type="predicted"/>
<name>A0AC58UB91_TOBAC</name>
<reference evidence="1" key="1">
    <citation type="journal article" date="2014" name="Nat. Commun.">
        <title>The tobacco genome sequence and its comparison with those of tomato and potato.</title>
        <authorList>
            <person name="Sierro N."/>
            <person name="Battey J.N."/>
            <person name="Ouadi S."/>
            <person name="Bakaher N."/>
            <person name="Bovet L."/>
            <person name="Willig A."/>
            <person name="Goepfert S."/>
            <person name="Peitsch M.C."/>
            <person name="Ivanov N.V."/>
        </authorList>
    </citation>
    <scope>NUCLEOTIDE SEQUENCE [LARGE SCALE GENOMIC DNA]</scope>
</reference>
<dbReference type="RefSeq" id="XP_075106748.1">
    <property type="nucleotide sequence ID" value="XM_075250647.1"/>
</dbReference>
<evidence type="ECO:0000313" key="1">
    <source>
        <dbReference type="Proteomes" id="UP000790787"/>
    </source>
</evidence>
<accession>A0AC58UB91</accession>
<dbReference type="Proteomes" id="UP000790787">
    <property type="component" value="Chromosome 4"/>
</dbReference>
<sequence length="226" mass="25613">MNSMKILLVIFFISHSFVNPSLGDLIDDVCRKSSDYKLCVESLRANPKSSSADQKGLTRIMLQLSLAKAKNIYNEVLILLQQTKEVVLKQCLQICKDNYDEAVDDITSSIEYLDANEFFFARSFAIDATDDSSSCEESFAEPPIRKSPLKPKSDDFLHFVETTLIGFDNVDDPKVVDFDKTPIIDDPLNSTVSEGQLYKDKETLMMVLKNYAIRKKIQFKVDRSSP</sequence>
<evidence type="ECO:0000313" key="2">
    <source>
        <dbReference type="RefSeq" id="XP_075106748.1"/>
    </source>
</evidence>
<organism evidence="1 2">
    <name type="scientific">Nicotiana tabacum</name>
    <name type="common">Common tobacco</name>
    <dbReference type="NCBI Taxonomy" id="4097"/>
    <lineage>
        <taxon>Eukaryota</taxon>
        <taxon>Viridiplantae</taxon>
        <taxon>Streptophyta</taxon>
        <taxon>Embryophyta</taxon>
        <taxon>Tracheophyta</taxon>
        <taxon>Spermatophyta</taxon>
        <taxon>Magnoliopsida</taxon>
        <taxon>eudicotyledons</taxon>
        <taxon>Gunneridae</taxon>
        <taxon>Pentapetalae</taxon>
        <taxon>asterids</taxon>
        <taxon>lamiids</taxon>
        <taxon>Solanales</taxon>
        <taxon>Solanaceae</taxon>
        <taxon>Nicotianoideae</taxon>
        <taxon>Nicotianeae</taxon>
        <taxon>Nicotiana</taxon>
    </lineage>
</organism>
<gene>
    <name evidence="2" type="primary">LOC107781203</name>
</gene>
<reference evidence="2" key="2">
    <citation type="submission" date="2025-08" db="UniProtKB">
        <authorList>
            <consortium name="RefSeq"/>
        </authorList>
    </citation>
    <scope>IDENTIFICATION</scope>
    <source>
        <tissue evidence="2">Leaf</tissue>
    </source>
</reference>
<keyword evidence="1" id="KW-1185">Reference proteome</keyword>